<feature type="compositionally biased region" description="Pro residues" evidence="1">
    <location>
        <begin position="71"/>
        <end position="82"/>
    </location>
</feature>
<feature type="region of interest" description="Disordered" evidence="1">
    <location>
        <begin position="1"/>
        <end position="82"/>
    </location>
</feature>
<dbReference type="Proteomes" id="UP000216354">
    <property type="component" value="Unassembled WGS sequence"/>
</dbReference>
<comment type="caution">
    <text evidence="2">The sequence shown here is derived from an EMBL/GenBank/DDBJ whole genome shotgun (WGS) entry which is preliminary data.</text>
</comment>
<feature type="compositionally biased region" description="Basic and acidic residues" evidence="1">
    <location>
        <begin position="46"/>
        <end position="59"/>
    </location>
</feature>
<reference evidence="2 3" key="1">
    <citation type="submission" date="2017-05" db="EMBL/GenBank/DDBJ databases">
        <title>Complete and WGS of Bordetella genogroups.</title>
        <authorList>
            <person name="Spilker T."/>
            <person name="Lipuma J."/>
        </authorList>
    </citation>
    <scope>NUCLEOTIDE SEQUENCE [LARGE SCALE GENOMIC DNA]</scope>
    <source>
        <strain evidence="2 3">AU9795</strain>
    </source>
</reference>
<sequence>MNAPTRPRVGTSGEPGHDNLKEDAVERELDEALLETFPASDPIAIRSEDDDRDEKRDEAVDQALDDSFPASDPPAPTQPGKR</sequence>
<keyword evidence="3" id="KW-1185">Reference proteome</keyword>
<evidence type="ECO:0000313" key="2">
    <source>
        <dbReference type="EMBL" id="OZI65297.1"/>
    </source>
</evidence>
<evidence type="ECO:0008006" key="4">
    <source>
        <dbReference type="Google" id="ProtNLM"/>
    </source>
</evidence>
<protein>
    <recommendedName>
        <fullName evidence="4">MatE family transporter</fullName>
    </recommendedName>
</protein>
<accession>A0ABX4EZW0</accession>
<evidence type="ECO:0000313" key="3">
    <source>
        <dbReference type="Proteomes" id="UP000216354"/>
    </source>
</evidence>
<name>A0ABX4EZW0_9BORD</name>
<feature type="compositionally biased region" description="Basic and acidic residues" evidence="1">
    <location>
        <begin position="15"/>
        <end position="27"/>
    </location>
</feature>
<dbReference type="EMBL" id="NEVR01000002">
    <property type="protein sequence ID" value="OZI65297.1"/>
    <property type="molecule type" value="Genomic_DNA"/>
</dbReference>
<evidence type="ECO:0000256" key="1">
    <source>
        <dbReference type="SAM" id="MobiDB-lite"/>
    </source>
</evidence>
<proteinExistence type="predicted"/>
<organism evidence="2 3">
    <name type="scientific">Bordetella genomosp. 1</name>
    <dbReference type="NCBI Taxonomy" id="1395607"/>
    <lineage>
        <taxon>Bacteria</taxon>
        <taxon>Pseudomonadati</taxon>
        <taxon>Pseudomonadota</taxon>
        <taxon>Betaproteobacteria</taxon>
        <taxon>Burkholderiales</taxon>
        <taxon>Alcaligenaceae</taxon>
        <taxon>Bordetella</taxon>
    </lineage>
</organism>
<gene>
    <name evidence="2" type="ORF">CAL27_09635</name>
</gene>
<dbReference type="RefSeq" id="WP_094831399.1">
    <property type="nucleotide sequence ID" value="NZ_NEVR01000002.1"/>
</dbReference>